<dbReference type="AlphaFoldDB" id="A0A2S7U4G5"/>
<reference evidence="1 2" key="1">
    <citation type="submission" date="2016-12" db="EMBL/GenBank/DDBJ databases">
        <title>Study of bacterial adaptation to deep sea.</title>
        <authorList>
            <person name="Song J."/>
            <person name="Yoshizawa S."/>
            <person name="Kogure K."/>
        </authorList>
    </citation>
    <scope>NUCLEOTIDE SEQUENCE [LARGE SCALE GENOMIC DNA]</scope>
    <source>
        <strain evidence="1 2">SAORIC-165</strain>
    </source>
</reference>
<dbReference type="Proteomes" id="UP000239907">
    <property type="component" value="Unassembled WGS sequence"/>
</dbReference>
<sequence>SCKSRYFVEGAVLGSKEWVNEVIEGLKGDYLKPDRKTASCKPRGKLKKSGLWSLRCLNEG</sequence>
<accession>A0A2S7U4G5</accession>
<feature type="non-terminal residue" evidence="1">
    <location>
        <position position="1"/>
    </location>
</feature>
<proteinExistence type="predicted"/>
<evidence type="ECO:0000313" key="1">
    <source>
        <dbReference type="EMBL" id="PQJ29407.1"/>
    </source>
</evidence>
<dbReference type="EMBL" id="MQWA01000001">
    <property type="protein sequence ID" value="PQJ29407.1"/>
    <property type="molecule type" value="Genomic_DNA"/>
</dbReference>
<organism evidence="1 2">
    <name type="scientific">Rubritalea profundi</name>
    <dbReference type="NCBI Taxonomy" id="1658618"/>
    <lineage>
        <taxon>Bacteria</taxon>
        <taxon>Pseudomonadati</taxon>
        <taxon>Verrucomicrobiota</taxon>
        <taxon>Verrucomicrobiia</taxon>
        <taxon>Verrucomicrobiales</taxon>
        <taxon>Rubritaleaceae</taxon>
        <taxon>Rubritalea</taxon>
    </lineage>
</organism>
<keyword evidence="2" id="KW-1185">Reference proteome</keyword>
<gene>
    <name evidence="1" type="ORF">BSZ32_13530</name>
</gene>
<evidence type="ECO:0000313" key="2">
    <source>
        <dbReference type="Proteomes" id="UP000239907"/>
    </source>
</evidence>
<comment type="caution">
    <text evidence="1">The sequence shown here is derived from an EMBL/GenBank/DDBJ whole genome shotgun (WGS) entry which is preliminary data.</text>
</comment>
<name>A0A2S7U4G5_9BACT</name>
<protein>
    <submittedName>
        <fullName evidence="1">Uncharacterized protein</fullName>
    </submittedName>
</protein>
<dbReference type="RefSeq" id="WP_165788851.1">
    <property type="nucleotide sequence ID" value="NZ_MQWA01000001.1"/>
</dbReference>